<dbReference type="Gramene" id="TKW28381">
    <property type="protein sequence ID" value="TKW28381"/>
    <property type="gene ID" value="SEVIR_3G314603v2"/>
</dbReference>
<gene>
    <name evidence="2" type="ORF">SEVIR_3G314603v2</name>
</gene>
<proteinExistence type="predicted"/>
<organism evidence="2 3">
    <name type="scientific">Setaria viridis</name>
    <name type="common">Green bristlegrass</name>
    <name type="synonym">Setaria italica subsp. viridis</name>
    <dbReference type="NCBI Taxonomy" id="4556"/>
    <lineage>
        <taxon>Eukaryota</taxon>
        <taxon>Viridiplantae</taxon>
        <taxon>Streptophyta</taxon>
        <taxon>Embryophyta</taxon>
        <taxon>Tracheophyta</taxon>
        <taxon>Spermatophyta</taxon>
        <taxon>Magnoliopsida</taxon>
        <taxon>Liliopsida</taxon>
        <taxon>Poales</taxon>
        <taxon>Poaceae</taxon>
        <taxon>PACMAD clade</taxon>
        <taxon>Panicoideae</taxon>
        <taxon>Panicodae</taxon>
        <taxon>Paniceae</taxon>
        <taxon>Cenchrinae</taxon>
        <taxon>Setaria</taxon>
    </lineage>
</organism>
<evidence type="ECO:0000313" key="3">
    <source>
        <dbReference type="Proteomes" id="UP000298652"/>
    </source>
</evidence>
<evidence type="ECO:0000256" key="1">
    <source>
        <dbReference type="SAM" id="MobiDB-lite"/>
    </source>
</evidence>
<dbReference type="EMBL" id="CM016554">
    <property type="protein sequence ID" value="TKW28381.1"/>
    <property type="molecule type" value="Genomic_DNA"/>
</dbReference>
<feature type="region of interest" description="Disordered" evidence="1">
    <location>
        <begin position="39"/>
        <end position="81"/>
    </location>
</feature>
<sequence>MGMTACAPATRHSEGIASGGRAFSSTAAHVSDCLLHGSAACSSSSSSAPPSSPRPGGSSRSPISFPSSMSVQQGHGRPLDLILPRPGLLSTPWTPHNYLYCLIVCCGPQEF</sequence>
<feature type="compositionally biased region" description="Low complexity" evidence="1">
    <location>
        <begin position="39"/>
        <end position="70"/>
    </location>
</feature>
<name>A0A4U6VFP3_SETVI</name>
<keyword evidence="3" id="KW-1185">Reference proteome</keyword>
<evidence type="ECO:0000313" key="2">
    <source>
        <dbReference type="EMBL" id="TKW28381.1"/>
    </source>
</evidence>
<dbReference type="Proteomes" id="UP000298652">
    <property type="component" value="Chromosome 3"/>
</dbReference>
<dbReference type="AlphaFoldDB" id="A0A4U6VFP3"/>
<accession>A0A4U6VFP3</accession>
<protein>
    <submittedName>
        <fullName evidence="2">Uncharacterized protein</fullName>
    </submittedName>
</protein>
<reference evidence="2" key="1">
    <citation type="submission" date="2019-03" db="EMBL/GenBank/DDBJ databases">
        <title>WGS assembly of Setaria viridis.</title>
        <authorList>
            <person name="Huang P."/>
            <person name="Jenkins J."/>
            <person name="Grimwood J."/>
            <person name="Barry K."/>
            <person name="Healey A."/>
            <person name="Mamidi S."/>
            <person name="Sreedasyam A."/>
            <person name="Shu S."/>
            <person name="Feldman M."/>
            <person name="Wu J."/>
            <person name="Yu Y."/>
            <person name="Chen C."/>
            <person name="Johnson J."/>
            <person name="Rokhsar D."/>
            <person name="Baxter I."/>
            <person name="Schmutz J."/>
            <person name="Brutnell T."/>
            <person name="Kellogg E."/>
        </authorList>
    </citation>
    <scope>NUCLEOTIDE SEQUENCE [LARGE SCALE GENOMIC DNA]</scope>
</reference>